<gene>
    <name evidence="2" type="ORF">FEV09_01465</name>
</gene>
<evidence type="ECO:0000313" key="2">
    <source>
        <dbReference type="EMBL" id="MDG3493219.1"/>
    </source>
</evidence>
<evidence type="ECO:0000259" key="1">
    <source>
        <dbReference type="Pfam" id="PF04965"/>
    </source>
</evidence>
<protein>
    <submittedName>
        <fullName evidence="2">GPW/gp25 family protein</fullName>
    </submittedName>
</protein>
<dbReference type="Pfam" id="PF04965">
    <property type="entry name" value="GPW_gp25"/>
    <property type="match status" value="1"/>
</dbReference>
<proteinExistence type="predicted"/>
<name>A0A9X4M5E9_9CYAN</name>
<organism evidence="2 3">
    <name type="scientific">Pseudanabaena catenata USMAC16</name>
    <dbReference type="NCBI Taxonomy" id="1855837"/>
    <lineage>
        <taxon>Bacteria</taxon>
        <taxon>Bacillati</taxon>
        <taxon>Cyanobacteriota</taxon>
        <taxon>Cyanophyceae</taxon>
        <taxon>Pseudanabaenales</taxon>
        <taxon>Pseudanabaenaceae</taxon>
        <taxon>Pseudanabaena</taxon>
    </lineage>
</organism>
<sequence>MDIDFLGVGWSLPIQLDQTQQIQTAKYEAAVRQSIWAILSTARGERLMRPDFGCRIHDHIFAPNTAGTVGQIISDVRAALIEWEPRIDVLDIELLPQFTHPNLLQISINYQVRTTTNEFNLVYPFYLQ</sequence>
<comment type="caution">
    <text evidence="2">The sequence shown here is derived from an EMBL/GenBank/DDBJ whole genome shotgun (WGS) entry which is preliminary data.</text>
</comment>
<feature type="domain" description="IraD/Gp25-like" evidence="1">
    <location>
        <begin position="27"/>
        <end position="115"/>
    </location>
</feature>
<accession>A0A9X4M5E9</accession>
<dbReference type="AlphaFoldDB" id="A0A9X4M5E9"/>
<evidence type="ECO:0000313" key="3">
    <source>
        <dbReference type="Proteomes" id="UP001152872"/>
    </source>
</evidence>
<keyword evidence="3" id="KW-1185">Reference proteome</keyword>
<dbReference type="InterPro" id="IPR007048">
    <property type="entry name" value="IraD/Gp25-like"/>
</dbReference>
<dbReference type="Gene3D" id="3.10.450.40">
    <property type="match status" value="1"/>
</dbReference>
<reference evidence="2" key="1">
    <citation type="submission" date="2019-05" db="EMBL/GenBank/DDBJ databases">
        <title>Whole genome sequencing of Pseudanabaena catenata USMAC16.</title>
        <authorList>
            <person name="Khan Z."/>
            <person name="Omar W.M."/>
            <person name="Convey P."/>
            <person name="Merican F."/>
            <person name="Najimudin N."/>
        </authorList>
    </citation>
    <scope>NUCLEOTIDE SEQUENCE</scope>
    <source>
        <strain evidence="2">USMAC16</strain>
    </source>
</reference>
<dbReference type="Proteomes" id="UP001152872">
    <property type="component" value="Unassembled WGS sequence"/>
</dbReference>
<dbReference type="RefSeq" id="WP_009625249.1">
    <property type="nucleotide sequence ID" value="NZ_VBTY01000006.1"/>
</dbReference>
<dbReference type="SUPFAM" id="SSF160719">
    <property type="entry name" value="gpW/gp25-like"/>
    <property type="match status" value="1"/>
</dbReference>
<dbReference type="EMBL" id="VBTY01000006">
    <property type="protein sequence ID" value="MDG3493219.1"/>
    <property type="molecule type" value="Genomic_DNA"/>
</dbReference>